<protein>
    <recommendedName>
        <fullName evidence="5">RPA1 related single stranded DNA binding protein</fullName>
    </recommendedName>
</protein>
<dbReference type="InterPro" id="IPR012340">
    <property type="entry name" value="NA-bd_OB-fold"/>
</dbReference>
<reference evidence="3 4" key="1">
    <citation type="journal article" date="2018" name="G3 (Bethesda)">
        <title>A High-Quality Reference Genome for the Invasive Mosquitofish Gambusia affinis Using a Chicago Library.</title>
        <authorList>
            <person name="Hoffberg S.L."/>
            <person name="Troendle N.J."/>
            <person name="Glenn T.C."/>
            <person name="Mahmud O."/>
            <person name="Louha S."/>
            <person name="Chalopin D."/>
            <person name="Bennetzen J.L."/>
            <person name="Mauricio R."/>
        </authorList>
    </citation>
    <scope>NUCLEOTIDE SEQUENCE [LARGE SCALE GENOMIC DNA]</scope>
    <source>
        <strain evidence="3">NE01/NJP1002.9</strain>
        <tissue evidence="3">Muscle</tissue>
    </source>
</reference>
<evidence type="ECO:0000313" key="3">
    <source>
        <dbReference type="EMBL" id="PWA23063.1"/>
    </source>
</evidence>
<dbReference type="GO" id="GO:0003697">
    <property type="term" value="F:single-stranded DNA binding"/>
    <property type="evidence" value="ECO:0007669"/>
    <property type="project" value="InterPro"/>
</dbReference>
<feature type="transmembrane region" description="Helical" evidence="2">
    <location>
        <begin position="791"/>
        <end position="812"/>
    </location>
</feature>
<sequence length="857" mass="96506">MESSSCCSSTAADPPQESFLQRTLERLPSTQSLKLTAEEAAPVAVVAIQRYLSEPTEGQQLDSYSYDVTITDGVWRAKCFLHPSLNHLVHRNTLRTGTDVSVRQCSFVYNERRLGHGYICIEKVESSAETSSLLPRINNPSSLPMLVKHGMERSVVLQSDVPLQVSRKHYLSLWNNDDPEGDMWISGSASPDPVLDVSKVTLLSSLESSFRVSWKPLPLLVKIIHKSRLRYYGKFGLKIDYPYQTYFEVADQSGTMSLVLWNELCPEYYLRMNVGAVLYLQNYTLKQSYSNRSRPQMDHHRMKIFTSVEICLNPRNPAADITVVSPKSVLPQWGLPEVSYHFTARSELEKISNGSACDVIGLVTFVGRVERVRSKGSKEKYWTYRWVHSVDGTSDRPFILELFSSSQPEIFNQICPMTYLVCTQMRVCQVEGSLPYLTSSCETEIFITGYHKGQPYVSDPRVKSFIQWTKTLKDNVVLQKTAVGGHYCYPPPPRRFSQSATDTSGQVPLVAASDLKRELESLQYREHKKLAIQGEIVAIRYTNYPKKVSNEPKNYSSDAHKDPADCLMSPSSDRGKANTRKRTNQFSKAVPSSLNCASNPSKRRLKYKNTKEREEQEEEESASAYEEVQHEQQECQDSPASSWESSSWSKQREEISEHLHHGGLHQDSVARRFTFDEKSALLRWSNLQPTRWTPPAAADAPPHTPCPGHYQLTILGINKQIAVDAAFLPVVRSDDPRAVGLSQDPHDNSMLSCLSSGFLCPLDSTAGDGELTPRESGSDRRNKSLLSSSPASPVECLALIFFFFFTFGWLLAEEILATARGLENTHVVCVLELCQLGGDKVEILIDKVYRVMDVTLD</sequence>
<proteinExistence type="predicted"/>
<dbReference type="PANTHER" id="PTHR14944:SF4">
    <property type="entry name" value="RPA1 RELATED SINGLE STRANDED DNA BINDING PROTEIN, X-LINKED"/>
    <property type="match status" value="1"/>
</dbReference>
<keyword evidence="2" id="KW-0812">Transmembrane</keyword>
<evidence type="ECO:0000256" key="1">
    <source>
        <dbReference type="SAM" id="MobiDB-lite"/>
    </source>
</evidence>
<feature type="compositionally biased region" description="Basic and acidic residues" evidence="1">
    <location>
        <begin position="771"/>
        <end position="782"/>
    </location>
</feature>
<dbReference type="EMBL" id="NHOQ01001678">
    <property type="protein sequence ID" value="PWA23063.1"/>
    <property type="molecule type" value="Genomic_DNA"/>
</dbReference>
<name>A0A315VIU1_GAMAF</name>
<dbReference type="Pfam" id="PF17659">
    <property type="entry name" value="RADX"/>
    <property type="match status" value="1"/>
</dbReference>
<dbReference type="PANTHER" id="PTHR14944">
    <property type="entry name" value="RPA-RELATED PROTEIN RADX"/>
    <property type="match status" value="1"/>
</dbReference>
<feature type="region of interest" description="Disordered" evidence="1">
    <location>
        <begin position="547"/>
        <end position="649"/>
    </location>
</feature>
<dbReference type="InterPro" id="IPR040893">
    <property type="entry name" value="RADX"/>
</dbReference>
<accession>A0A315VIU1</accession>
<evidence type="ECO:0000256" key="2">
    <source>
        <dbReference type="SAM" id="Phobius"/>
    </source>
</evidence>
<keyword evidence="4" id="KW-1185">Reference proteome</keyword>
<dbReference type="STRING" id="33528.ENSGAFP00000009877"/>
<keyword evidence="2" id="KW-0472">Membrane</keyword>
<dbReference type="Gene3D" id="2.40.50.140">
    <property type="entry name" value="Nucleic acid-binding proteins"/>
    <property type="match status" value="3"/>
</dbReference>
<comment type="caution">
    <text evidence="3">The sequence shown here is derived from an EMBL/GenBank/DDBJ whole genome shotgun (WGS) entry which is preliminary data.</text>
</comment>
<organism evidence="3 4">
    <name type="scientific">Gambusia affinis</name>
    <name type="common">Western mosquitofish</name>
    <name type="synonym">Heterandria affinis</name>
    <dbReference type="NCBI Taxonomy" id="33528"/>
    <lineage>
        <taxon>Eukaryota</taxon>
        <taxon>Metazoa</taxon>
        <taxon>Chordata</taxon>
        <taxon>Craniata</taxon>
        <taxon>Vertebrata</taxon>
        <taxon>Euteleostomi</taxon>
        <taxon>Actinopterygii</taxon>
        <taxon>Neopterygii</taxon>
        <taxon>Teleostei</taxon>
        <taxon>Neoteleostei</taxon>
        <taxon>Acanthomorphata</taxon>
        <taxon>Ovalentaria</taxon>
        <taxon>Atherinomorphae</taxon>
        <taxon>Cyprinodontiformes</taxon>
        <taxon>Poeciliidae</taxon>
        <taxon>Poeciliinae</taxon>
        <taxon>Gambusia</taxon>
    </lineage>
</organism>
<evidence type="ECO:0008006" key="5">
    <source>
        <dbReference type="Google" id="ProtNLM"/>
    </source>
</evidence>
<evidence type="ECO:0000313" key="4">
    <source>
        <dbReference type="Proteomes" id="UP000250572"/>
    </source>
</evidence>
<keyword evidence="2" id="KW-1133">Transmembrane helix</keyword>
<dbReference type="Proteomes" id="UP000250572">
    <property type="component" value="Unassembled WGS sequence"/>
</dbReference>
<gene>
    <name evidence="3" type="ORF">CCH79_00002073</name>
</gene>
<dbReference type="AlphaFoldDB" id="A0A315VIU1"/>
<feature type="region of interest" description="Disordered" evidence="1">
    <location>
        <begin position="769"/>
        <end position="789"/>
    </location>
</feature>
<feature type="compositionally biased region" description="Polar residues" evidence="1">
    <location>
        <begin position="584"/>
        <end position="600"/>
    </location>
</feature>